<dbReference type="PANTHER" id="PTHR35010">
    <property type="entry name" value="BLL4672 PROTEIN-RELATED"/>
    <property type="match status" value="1"/>
</dbReference>
<dbReference type="EMBL" id="JAIBOA010000033">
    <property type="protein sequence ID" value="MBW8487326.1"/>
    <property type="molecule type" value="Genomic_DNA"/>
</dbReference>
<accession>A0ABS7G3M9</accession>
<dbReference type="CDD" id="cd00093">
    <property type="entry name" value="HTH_XRE"/>
    <property type="match status" value="1"/>
</dbReference>
<dbReference type="SMART" id="SM00530">
    <property type="entry name" value="HTH_XRE"/>
    <property type="match status" value="1"/>
</dbReference>
<dbReference type="InterPro" id="IPR001387">
    <property type="entry name" value="Cro/C1-type_HTH"/>
</dbReference>
<dbReference type="PANTHER" id="PTHR35010:SF4">
    <property type="entry name" value="BLL5781 PROTEIN"/>
    <property type="match status" value="1"/>
</dbReference>
<evidence type="ECO:0000313" key="3">
    <source>
        <dbReference type="Proteomes" id="UP000774570"/>
    </source>
</evidence>
<dbReference type="Gene3D" id="1.10.260.40">
    <property type="entry name" value="lambda repressor-like DNA-binding domains"/>
    <property type="match status" value="1"/>
</dbReference>
<dbReference type="InterPro" id="IPR041413">
    <property type="entry name" value="MLTR_LBD"/>
</dbReference>
<gene>
    <name evidence="2" type="ORF">K1Y72_33580</name>
</gene>
<dbReference type="InterPro" id="IPR010982">
    <property type="entry name" value="Lambda_DNA-bd_dom_sf"/>
</dbReference>
<dbReference type="Proteomes" id="UP000774570">
    <property type="component" value="Unassembled WGS sequence"/>
</dbReference>
<comment type="caution">
    <text evidence="2">The sequence shown here is derived from an EMBL/GenBank/DDBJ whole genome shotgun (WGS) entry which is preliminary data.</text>
</comment>
<dbReference type="Pfam" id="PF17765">
    <property type="entry name" value="MLTR_LBD"/>
    <property type="match status" value="1"/>
</dbReference>
<proteinExistence type="predicted"/>
<dbReference type="SUPFAM" id="SSF47413">
    <property type="entry name" value="lambda repressor-like DNA-binding domains"/>
    <property type="match status" value="1"/>
</dbReference>
<dbReference type="Pfam" id="PF01381">
    <property type="entry name" value="HTH_3"/>
    <property type="match status" value="1"/>
</dbReference>
<evidence type="ECO:0000259" key="1">
    <source>
        <dbReference type="PROSITE" id="PS50943"/>
    </source>
</evidence>
<organism evidence="2 3">
    <name type="scientific">Actinomadura parmotrematis</name>
    <dbReference type="NCBI Taxonomy" id="2864039"/>
    <lineage>
        <taxon>Bacteria</taxon>
        <taxon>Bacillati</taxon>
        <taxon>Actinomycetota</taxon>
        <taxon>Actinomycetes</taxon>
        <taxon>Streptosporangiales</taxon>
        <taxon>Thermomonosporaceae</taxon>
        <taxon>Actinomadura</taxon>
    </lineage>
</organism>
<feature type="domain" description="HTH cro/C1-type" evidence="1">
    <location>
        <begin position="17"/>
        <end position="71"/>
    </location>
</feature>
<dbReference type="PROSITE" id="PS50943">
    <property type="entry name" value="HTH_CROC1"/>
    <property type="match status" value="1"/>
</dbReference>
<evidence type="ECO:0000313" key="2">
    <source>
        <dbReference type="EMBL" id="MBW8487326.1"/>
    </source>
</evidence>
<dbReference type="Gene3D" id="3.30.450.180">
    <property type="match status" value="1"/>
</dbReference>
<name>A0ABS7G3M9_9ACTN</name>
<protein>
    <submittedName>
        <fullName evidence="2">Helix-turn-helix transcriptional regulator</fullName>
    </submittedName>
</protein>
<sequence length="269" mass="29199">MSPGRITTVAVDFSRTLRDRRSSRRLSQLELAVRAGTTQRHVSFLESGRSAPRREMVIRLAESLDLPLRERNGLLVSAGFAPAYPRTPLDAPALAPVRTALRHILDAHMPYPAIVVDRHGVLVGANAGFALFEEGAAPELLEPPVNVYRLALHPEGLAPRIVNRAEWARHVVENLRAAALRDPDERLDRLVAELAPYAPDVPPGPGHLGFAVPLRLRADGGELRLMTTITTFATAADVTLAELRLEAFLPADEATAARLARRAVTGPSA</sequence>
<keyword evidence="3" id="KW-1185">Reference proteome</keyword>
<reference evidence="2 3" key="1">
    <citation type="submission" date="2021-07" db="EMBL/GenBank/DDBJ databases">
        <title>Actinomadura sp. PM05-2 isolated from lichen.</title>
        <authorList>
            <person name="Somphong A."/>
            <person name="Phongsopitanun W."/>
            <person name="Tanasupawat S."/>
            <person name="Peongsungnone V."/>
        </authorList>
    </citation>
    <scope>NUCLEOTIDE SEQUENCE [LARGE SCALE GENOMIC DNA]</scope>
    <source>
        <strain evidence="2 3">PM05-2</strain>
    </source>
</reference>